<evidence type="ECO:0000313" key="1">
    <source>
        <dbReference type="EMBL" id="GAA3619777.1"/>
    </source>
</evidence>
<dbReference type="Proteomes" id="UP001501490">
    <property type="component" value="Unassembled WGS sequence"/>
</dbReference>
<dbReference type="SUPFAM" id="SSF142906">
    <property type="entry name" value="YjbR-like"/>
    <property type="match status" value="1"/>
</dbReference>
<comment type="caution">
    <text evidence="1">The sequence shown here is derived from an EMBL/GenBank/DDBJ whole genome shotgun (WGS) entry which is preliminary data.</text>
</comment>
<name>A0ABP6ZVH1_9ACTN</name>
<organism evidence="1 2">
    <name type="scientific">Microlunatus ginsengisoli</name>
    <dbReference type="NCBI Taxonomy" id="363863"/>
    <lineage>
        <taxon>Bacteria</taxon>
        <taxon>Bacillati</taxon>
        <taxon>Actinomycetota</taxon>
        <taxon>Actinomycetes</taxon>
        <taxon>Propionibacteriales</taxon>
        <taxon>Propionibacteriaceae</taxon>
        <taxon>Microlunatus</taxon>
    </lineage>
</organism>
<protein>
    <submittedName>
        <fullName evidence="1">MmcQ/YjbR family DNA-binding protein</fullName>
    </submittedName>
</protein>
<accession>A0ABP6ZVH1</accession>
<dbReference type="InterPro" id="IPR038056">
    <property type="entry name" value="YjbR-like_sf"/>
</dbReference>
<gene>
    <name evidence="1" type="ORF">GCM10022236_22510</name>
</gene>
<reference evidence="2" key="1">
    <citation type="journal article" date="2019" name="Int. J. Syst. Evol. Microbiol.">
        <title>The Global Catalogue of Microorganisms (GCM) 10K type strain sequencing project: providing services to taxonomists for standard genome sequencing and annotation.</title>
        <authorList>
            <consortium name="The Broad Institute Genomics Platform"/>
            <consortium name="The Broad Institute Genome Sequencing Center for Infectious Disease"/>
            <person name="Wu L."/>
            <person name="Ma J."/>
        </authorList>
    </citation>
    <scope>NUCLEOTIDE SEQUENCE [LARGE SCALE GENOMIC DNA]</scope>
    <source>
        <strain evidence="2">JCM 16929</strain>
    </source>
</reference>
<dbReference type="InterPro" id="IPR058532">
    <property type="entry name" value="YjbR/MT2646/Rv2570-like"/>
</dbReference>
<evidence type="ECO:0000313" key="2">
    <source>
        <dbReference type="Proteomes" id="UP001501490"/>
    </source>
</evidence>
<dbReference type="RefSeq" id="WP_344804455.1">
    <property type="nucleotide sequence ID" value="NZ_BAABAB010000015.1"/>
</dbReference>
<sequence>MATVDDVRAVLSGLPRSTEVVVRDRVKFRVGQIVYVAFSQDETEIGFAFPKEERAELVAARPDVFFLPRPSDLRFQWVEAWLAALEVDELRELLLDAWRMVVPKRVAREALGPLAESERGRSN</sequence>
<dbReference type="GO" id="GO:0003677">
    <property type="term" value="F:DNA binding"/>
    <property type="evidence" value="ECO:0007669"/>
    <property type="project" value="UniProtKB-KW"/>
</dbReference>
<keyword evidence="2" id="KW-1185">Reference proteome</keyword>
<proteinExistence type="predicted"/>
<dbReference type="Pfam" id="PF04237">
    <property type="entry name" value="YjbR"/>
    <property type="match status" value="1"/>
</dbReference>
<dbReference type="EMBL" id="BAABAB010000015">
    <property type="protein sequence ID" value="GAA3619777.1"/>
    <property type="molecule type" value="Genomic_DNA"/>
</dbReference>
<keyword evidence="1" id="KW-0238">DNA-binding</keyword>